<dbReference type="Gene3D" id="1.10.287.1490">
    <property type="match status" value="1"/>
</dbReference>
<feature type="compositionally biased region" description="Polar residues" evidence="1">
    <location>
        <begin position="271"/>
        <end position="290"/>
    </location>
</feature>
<gene>
    <name evidence="2" type="ORF">ODALV1_LOCUS17100</name>
</gene>
<dbReference type="EMBL" id="CAXLJM020000051">
    <property type="protein sequence ID" value="CAL8115976.1"/>
    <property type="molecule type" value="Genomic_DNA"/>
</dbReference>
<organism evidence="2 3">
    <name type="scientific">Orchesella dallaii</name>
    <dbReference type="NCBI Taxonomy" id="48710"/>
    <lineage>
        <taxon>Eukaryota</taxon>
        <taxon>Metazoa</taxon>
        <taxon>Ecdysozoa</taxon>
        <taxon>Arthropoda</taxon>
        <taxon>Hexapoda</taxon>
        <taxon>Collembola</taxon>
        <taxon>Entomobryomorpha</taxon>
        <taxon>Entomobryoidea</taxon>
        <taxon>Orchesellidae</taxon>
        <taxon>Orchesellinae</taxon>
        <taxon>Orchesella</taxon>
    </lineage>
</organism>
<evidence type="ECO:0000313" key="2">
    <source>
        <dbReference type="EMBL" id="CAL8115976.1"/>
    </source>
</evidence>
<accession>A0ABP1R4C1</accession>
<evidence type="ECO:0000256" key="1">
    <source>
        <dbReference type="SAM" id="MobiDB-lite"/>
    </source>
</evidence>
<feature type="region of interest" description="Disordered" evidence="1">
    <location>
        <begin position="210"/>
        <end position="243"/>
    </location>
</feature>
<proteinExistence type="predicted"/>
<evidence type="ECO:0000313" key="3">
    <source>
        <dbReference type="Proteomes" id="UP001642540"/>
    </source>
</evidence>
<keyword evidence="3" id="KW-1185">Reference proteome</keyword>
<comment type="caution">
    <text evidence="2">The sequence shown here is derived from an EMBL/GenBank/DDBJ whole genome shotgun (WGS) entry which is preliminary data.</text>
</comment>
<protein>
    <submittedName>
        <fullName evidence="2">Uncharacterized protein</fullName>
    </submittedName>
</protein>
<sequence length="316" mass="36383">MDYTQAQNQSTGQVPPFEMAQTVSKTLYDEVVKQNRQIGGNNQKLCDHNDELQEWVKSVKAEGDRILDQNEKLQRNLEEANQKFKKEEIKRINAETELRKFANVESRSKEVLSLKKGNKSQVEQLEKKLDGANAQIDQLNSQLNASSEMLKSSSDENKKLSEQLKQMEVEKNRLATYVSGLKEDNEELQKFRHETTSQTANELVSEREQLKEELEKEKKRSSVLERTVQSQSEKLKKLNPPYTEVRKELKEKNKLHSKLQKRLGNAKDEVASTSSVVYQRKSCQSPSLSEGNCKVPERRDHKADCSKNDDNASLRK</sequence>
<feature type="region of interest" description="Disordered" evidence="1">
    <location>
        <begin position="260"/>
        <end position="316"/>
    </location>
</feature>
<reference evidence="2 3" key="1">
    <citation type="submission" date="2024-08" db="EMBL/GenBank/DDBJ databases">
        <authorList>
            <person name="Cucini C."/>
            <person name="Frati F."/>
        </authorList>
    </citation>
    <scope>NUCLEOTIDE SEQUENCE [LARGE SCALE GENOMIC DNA]</scope>
</reference>
<dbReference type="Proteomes" id="UP001642540">
    <property type="component" value="Unassembled WGS sequence"/>
</dbReference>
<name>A0ABP1R4C1_9HEXA</name>
<feature type="compositionally biased region" description="Basic and acidic residues" evidence="1">
    <location>
        <begin position="210"/>
        <end position="223"/>
    </location>
</feature>
<feature type="compositionally biased region" description="Basic and acidic residues" evidence="1">
    <location>
        <begin position="295"/>
        <end position="316"/>
    </location>
</feature>